<comment type="caution">
    <text evidence="3">The sequence shown here is derived from an EMBL/GenBank/DDBJ whole genome shotgun (WGS) entry which is preliminary data.</text>
</comment>
<proteinExistence type="predicted"/>
<dbReference type="Pfam" id="PF03479">
    <property type="entry name" value="PCC"/>
    <property type="match status" value="1"/>
</dbReference>
<protein>
    <recommendedName>
        <fullName evidence="2">PPC domain-containing protein</fullName>
    </recommendedName>
</protein>
<sequence>MTDSTTVQPHGNTSAYEPPGYRLGEPGDVVIHAGPRQSPRIVSVPTRHSQHLIDLAAGDDLFASVTGLLESLDVSGLMVEFTEGEFGRIDYVYPAYGPDAEHPMSFTSEFHHDGPAELQHASATVGKKDGVPFTHIHASWLTQEGQVKGGHLLPGTLVGPKGMRLRVFALADAQQLSETDRETGFFAFAPTARHSPATESAQEPESASASASTDAVISRVRPGELIDEAIVAICREAGFDSAEVRASLGSTTGAVFLDGTAPWPAVEFTHLTGSVRGALGDDAKVRLDAEVVDVDGEVHAGRLAIGANPVAVTFELLVLPTTCP</sequence>
<dbReference type="RefSeq" id="WP_096157964.1">
    <property type="nucleotide sequence ID" value="NZ_NRGX01000001.1"/>
</dbReference>
<gene>
    <name evidence="3" type="ORF">CIK79_09075</name>
</gene>
<dbReference type="PROSITE" id="PS51742">
    <property type="entry name" value="PPC"/>
    <property type="match status" value="1"/>
</dbReference>
<name>A0A2A3X440_BREAU</name>
<organism evidence="3 4">
    <name type="scientific">Brevibacterium aurantiacum</name>
    <dbReference type="NCBI Taxonomy" id="273384"/>
    <lineage>
        <taxon>Bacteria</taxon>
        <taxon>Bacillati</taxon>
        <taxon>Actinomycetota</taxon>
        <taxon>Actinomycetes</taxon>
        <taxon>Micrococcales</taxon>
        <taxon>Brevibacteriaceae</taxon>
        <taxon>Brevibacterium</taxon>
    </lineage>
</organism>
<dbReference type="EMBL" id="NRGX01000001">
    <property type="protein sequence ID" value="PCC18429.1"/>
    <property type="molecule type" value="Genomic_DNA"/>
</dbReference>
<dbReference type="AlphaFoldDB" id="A0A2A3X440"/>
<dbReference type="Gene3D" id="3.30.1330.80">
    <property type="entry name" value="Hypothetical protein, similar to alpha- acetolactate decarboxylase, domain 2"/>
    <property type="match status" value="2"/>
</dbReference>
<feature type="compositionally biased region" description="Polar residues" evidence="1">
    <location>
        <begin position="1"/>
        <end position="15"/>
    </location>
</feature>
<feature type="region of interest" description="Disordered" evidence="1">
    <location>
        <begin position="193"/>
        <end position="214"/>
    </location>
</feature>
<dbReference type="InterPro" id="IPR005175">
    <property type="entry name" value="PPC_dom"/>
</dbReference>
<evidence type="ECO:0000256" key="1">
    <source>
        <dbReference type="SAM" id="MobiDB-lite"/>
    </source>
</evidence>
<evidence type="ECO:0000313" key="4">
    <source>
        <dbReference type="Proteomes" id="UP000218377"/>
    </source>
</evidence>
<evidence type="ECO:0000259" key="2">
    <source>
        <dbReference type="PROSITE" id="PS51742"/>
    </source>
</evidence>
<feature type="domain" description="PPC" evidence="2">
    <location>
        <begin position="45"/>
        <end position="191"/>
    </location>
</feature>
<dbReference type="Proteomes" id="UP000218377">
    <property type="component" value="Unassembled WGS sequence"/>
</dbReference>
<evidence type="ECO:0000313" key="3">
    <source>
        <dbReference type="EMBL" id="PCC18429.1"/>
    </source>
</evidence>
<feature type="compositionally biased region" description="Low complexity" evidence="1">
    <location>
        <begin position="195"/>
        <end position="214"/>
    </location>
</feature>
<accession>A0A2A3X440</accession>
<dbReference type="SUPFAM" id="SSF117856">
    <property type="entry name" value="AF0104/ALDC/Ptd012-like"/>
    <property type="match status" value="2"/>
</dbReference>
<reference evidence="3 4" key="1">
    <citation type="journal article" date="2017" name="Elife">
        <title>Extensive horizontal gene transfer in cheese-associated bacteria.</title>
        <authorList>
            <person name="Bonham K.S."/>
            <person name="Wolfe B.E."/>
            <person name="Dutton R.J."/>
        </authorList>
    </citation>
    <scope>NUCLEOTIDE SEQUENCE [LARGE SCALE GENOMIC DNA]</scope>
    <source>
        <strain evidence="3 4">JB5</strain>
    </source>
</reference>
<feature type="region of interest" description="Disordered" evidence="1">
    <location>
        <begin position="1"/>
        <end position="25"/>
    </location>
</feature>